<evidence type="ECO:0000256" key="3">
    <source>
        <dbReference type="SAM" id="MobiDB-lite"/>
    </source>
</evidence>
<reference evidence="5 6" key="1">
    <citation type="submission" date="2024-03" db="EMBL/GenBank/DDBJ databases">
        <title>Aureococcus anophagefferens CCMP1851 and Kratosvirus quantuckense: Draft genome of a second virus-susceptible host strain in the model system.</title>
        <authorList>
            <person name="Chase E."/>
            <person name="Truchon A.R."/>
            <person name="Schepens W."/>
            <person name="Wilhelm S.W."/>
        </authorList>
    </citation>
    <scope>NUCLEOTIDE SEQUENCE [LARGE SCALE GENOMIC DNA]</scope>
    <source>
        <strain evidence="5 6">CCMP1851</strain>
    </source>
</reference>
<dbReference type="Gene3D" id="3.40.50.850">
    <property type="entry name" value="Isochorismatase-like"/>
    <property type="match status" value="1"/>
</dbReference>
<keyword evidence="2" id="KW-0378">Hydrolase</keyword>
<feature type="compositionally biased region" description="Low complexity" evidence="3">
    <location>
        <begin position="77"/>
        <end position="90"/>
    </location>
</feature>
<evidence type="ECO:0000259" key="4">
    <source>
        <dbReference type="Pfam" id="PF00857"/>
    </source>
</evidence>
<protein>
    <submittedName>
        <fullName evidence="5">Isochorismatase</fullName>
    </submittedName>
</protein>
<dbReference type="InterPro" id="IPR036380">
    <property type="entry name" value="Isochorismatase-like_sf"/>
</dbReference>
<feature type="region of interest" description="Disordered" evidence="3">
    <location>
        <begin position="303"/>
        <end position="334"/>
    </location>
</feature>
<feature type="region of interest" description="Disordered" evidence="3">
    <location>
        <begin position="70"/>
        <end position="90"/>
    </location>
</feature>
<feature type="domain" description="Isochorismatase-like" evidence="4">
    <location>
        <begin position="363"/>
        <end position="544"/>
    </location>
</feature>
<sequence>MNHAKAPVEFGFDEPAPFARVPEMLLSDEPWRDSPWDIGAVEHGEQPAVIGGGLSSADGMLCIEVGVERSRPRADSGGRPPRARGASPASALAGLDKRRVANPTRPAGWRGRRLLAVCGRDREAWLDYAGDAESVTRIFVGWAVARGAKLYVDGDDGVCVASGDQDDATVFGVYVVDERALLAATLALPRLCCVAPDALRFDLADVRTSPGVGKAVKRLSGAPKAASVVLPAVLALSAAGRRPAAPAESREDGTRVYAFADCSAAEKDARRCADDALYGAADGDERLSRGLRADEVEKIGRRAGVDPSPARTRARRLVSRETRSRSQVPTTPRPTDLVEARHKIAARPFAFPLGGDALDPATTALLVIDLQRDFCDEGGYMCAMGYDVAPLREPLPKVQAVLRACRAKSIRCFHTRQGYRPDLADLSAYARRKFKRAGVTVGAAGPLGRLFVRGEPGSEIVEAARPREGEPVIDKTANDAFIGTDLDRLLRCAGVRHLVVVGNTLDCCVHSTLRHANDLGLFQHYETLLLSDCCGCVDARLKRSFVESVCLEGGLFGAVATSAHFLDALRRLDAAPPPPKETPPTTPPSARSSQMGSPIGIATKATVAGAL</sequence>
<evidence type="ECO:0000313" key="5">
    <source>
        <dbReference type="EMBL" id="KAK7233410.1"/>
    </source>
</evidence>
<proteinExistence type="inferred from homology"/>
<evidence type="ECO:0000256" key="2">
    <source>
        <dbReference type="ARBA" id="ARBA00022801"/>
    </source>
</evidence>
<comment type="similarity">
    <text evidence="1">Belongs to the isochorismatase family.</text>
</comment>
<dbReference type="PANTHER" id="PTHR43540">
    <property type="entry name" value="PEROXYUREIDOACRYLATE/UREIDOACRYLATE AMIDOHYDROLASE-RELATED"/>
    <property type="match status" value="1"/>
</dbReference>
<dbReference type="CDD" id="cd00431">
    <property type="entry name" value="cysteine_hydrolases"/>
    <property type="match status" value="1"/>
</dbReference>
<dbReference type="PANTHER" id="PTHR43540:SF9">
    <property type="entry name" value="FAMILY HYDROLASE, PUTATIVE (AFU_ORTHOLOGUE AFUA_2G08700)-RELATED"/>
    <property type="match status" value="1"/>
</dbReference>
<dbReference type="SUPFAM" id="SSF52499">
    <property type="entry name" value="Isochorismatase-like hydrolases"/>
    <property type="match status" value="1"/>
</dbReference>
<comment type="caution">
    <text evidence="5">The sequence shown here is derived from an EMBL/GenBank/DDBJ whole genome shotgun (WGS) entry which is preliminary data.</text>
</comment>
<dbReference type="InterPro" id="IPR000868">
    <property type="entry name" value="Isochorismatase-like_dom"/>
</dbReference>
<feature type="compositionally biased region" description="Pro residues" evidence="3">
    <location>
        <begin position="575"/>
        <end position="587"/>
    </location>
</feature>
<name>A0ABR1FMB9_AURAN</name>
<accession>A0ABR1FMB9</accession>
<dbReference type="EMBL" id="JBBJCI010000360">
    <property type="protein sequence ID" value="KAK7233410.1"/>
    <property type="molecule type" value="Genomic_DNA"/>
</dbReference>
<dbReference type="Pfam" id="PF00857">
    <property type="entry name" value="Isochorismatase"/>
    <property type="match status" value="1"/>
</dbReference>
<keyword evidence="6" id="KW-1185">Reference proteome</keyword>
<evidence type="ECO:0000313" key="6">
    <source>
        <dbReference type="Proteomes" id="UP001363151"/>
    </source>
</evidence>
<dbReference type="Proteomes" id="UP001363151">
    <property type="component" value="Unassembled WGS sequence"/>
</dbReference>
<gene>
    <name evidence="5" type="ORF">SO694_00105090</name>
</gene>
<feature type="region of interest" description="Disordered" evidence="3">
    <location>
        <begin position="573"/>
        <end position="597"/>
    </location>
</feature>
<organism evidence="5 6">
    <name type="scientific">Aureococcus anophagefferens</name>
    <name type="common">Harmful bloom alga</name>
    <dbReference type="NCBI Taxonomy" id="44056"/>
    <lineage>
        <taxon>Eukaryota</taxon>
        <taxon>Sar</taxon>
        <taxon>Stramenopiles</taxon>
        <taxon>Ochrophyta</taxon>
        <taxon>Pelagophyceae</taxon>
        <taxon>Pelagomonadales</taxon>
        <taxon>Pelagomonadaceae</taxon>
        <taxon>Aureococcus</taxon>
    </lineage>
</organism>
<dbReference type="InterPro" id="IPR050272">
    <property type="entry name" value="Isochorismatase-like_hydrls"/>
</dbReference>
<evidence type="ECO:0000256" key="1">
    <source>
        <dbReference type="ARBA" id="ARBA00006336"/>
    </source>
</evidence>